<sequence>MAHQSSDQGAIPQQIQKETLATNITGTVKWFNRTKGFGFITRDDTKEDIFSHHTSIKPVSLNQRYLNRPLILIDQEKVQFDVVKAPNGLEAANIVGKNGYLVLDIIALKRDIPSFDLKIINEARVTGKVKWFNVKIKYGFIHCDYNNEDVFVHSSAIIKNNPNKYKPSLNEGEPVEFDILKRADGKLEAVNVSGPNGSNVEGSRYSPDKINRLETSTNKNYIEENVLGKVKWFNVKAGFGFISRDENGQDVYAHYTAISKKNPEHRVRSLADGESVKFNIVEGTKGLEASDITGADGGHVQGSEYARPNRDLSSKGQRSTSRPGQMRENRRPPMRPVNSQGRPMRPQRGGMRMNGRNFNNQNSFSQNRVPLNNFVPNQFGQTGPINQSFPQQNRPRGRGNFPNIQPLMSNAMPTFQPTMRLPPQQYPVYGNNGRYLNGNNNYMSGEINAQNNFFRPPHNPYYYQQNEQRELPQNMRFVDRRVRGVSKWYNFKNGFGFVTRTDTNQDIFVHKTGIQGTNRAIPSLDDGEPVEFDIIQDENKLIAVNVTGPNGALLRGSKYAPEMNMRQSRSRNENVRGVNSLPRQRNINFQPRPKVN</sequence>
<protein>
    <recommendedName>
        <fullName evidence="2">CSD domain-containing protein</fullName>
    </recommendedName>
</protein>
<feature type="domain" description="CSD" evidence="2">
    <location>
        <begin position="225"/>
        <end position="294"/>
    </location>
</feature>
<dbReference type="SMART" id="SM00357">
    <property type="entry name" value="CSP"/>
    <property type="match status" value="4"/>
</dbReference>
<dbReference type="OrthoDB" id="203339at2759"/>
<dbReference type="InterPro" id="IPR050181">
    <property type="entry name" value="Cold_shock_domain"/>
</dbReference>
<dbReference type="InterPro" id="IPR019844">
    <property type="entry name" value="CSD_CS"/>
</dbReference>
<feature type="domain" description="CSD" evidence="2">
    <location>
        <begin position="23"/>
        <end position="96"/>
    </location>
</feature>
<dbReference type="Proteomes" id="UP000663879">
    <property type="component" value="Unassembled WGS sequence"/>
</dbReference>
<keyword evidence="4" id="KW-1185">Reference proteome</keyword>
<comment type="caution">
    <text evidence="3">The sequence shown here is derived from an EMBL/GenBank/DDBJ whole genome shotgun (WGS) entry which is preliminary data.</text>
</comment>
<evidence type="ECO:0000313" key="4">
    <source>
        <dbReference type="Proteomes" id="UP000663879"/>
    </source>
</evidence>
<dbReference type="InterPro" id="IPR011129">
    <property type="entry name" value="CSD"/>
</dbReference>
<accession>A0A813M543</accession>
<dbReference type="PRINTS" id="PR00050">
    <property type="entry name" value="COLDSHOCK"/>
</dbReference>
<dbReference type="EMBL" id="CAJNOC010000079">
    <property type="protein sequence ID" value="CAF0712997.1"/>
    <property type="molecule type" value="Genomic_DNA"/>
</dbReference>
<dbReference type="AlphaFoldDB" id="A0A813M543"/>
<dbReference type="GO" id="GO:0003676">
    <property type="term" value="F:nucleic acid binding"/>
    <property type="evidence" value="ECO:0007669"/>
    <property type="project" value="InterPro"/>
</dbReference>
<feature type="compositionally biased region" description="Low complexity" evidence="1">
    <location>
        <begin position="339"/>
        <end position="355"/>
    </location>
</feature>
<dbReference type="InterPro" id="IPR002059">
    <property type="entry name" value="CSP_DNA-bd"/>
</dbReference>
<organism evidence="3 4">
    <name type="scientific">Brachionus calyciflorus</name>
    <dbReference type="NCBI Taxonomy" id="104777"/>
    <lineage>
        <taxon>Eukaryota</taxon>
        <taxon>Metazoa</taxon>
        <taxon>Spiralia</taxon>
        <taxon>Gnathifera</taxon>
        <taxon>Rotifera</taxon>
        <taxon>Eurotatoria</taxon>
        <taxon>Monogononta</taxon>
        <taxon>Pseudotrocha</taxon>
        <taxon>Ploima</taxon>
        <taxon>Brachionidae</taxon>
        <taxon>Brachionus</taxon>
    </lineage>
</organism>
<dbReference type="InterPro" id="IPR012340">
    <property type="entry name" value="NA-bd_OB-fold"/>
</dbReference>
<dbReference type="PROSITE" id="PS00352">
    <property type="entry name" value="CSD_1"/>
    <property type="match status" value="2"/>
</dbReference>
<dbReference type="PROSITE" id="PS51857">
    <property type="entry name" value="CSD_2"/>
    <property type="match status" value="4"/>
</dbReference>
<reference evidence="3" key="1">
    <citation type="submission" date="2021-02" db="EMBL/GenBank/DDBJ databases">
        <authorList>
            <person name="Nowell W R."/>
        </authorList>
    </citation>
    <scope>NUCLEOTIDE SEQUENCE</scope>
    <source>
        <strain evidence="3">Ploen Becks lab</strain>
    </source>
</reference>
<dbReference type="Pfam" id="PF00313">
    <property type="entry name" value="CSD"/>
    <property type="match status" value="4"/>
</dbReference>
<feature type="compositionally biased region" description="Polar residues" evidence="1">
    <location>
        <begin position="314"/>
        <end position="323"/>
    </location>
</feature>
<feature type="domain" description="CSD" evidence="2">
    <location>
        <begin position="124"/>
        <end position="194"/>
    </location>
</feature>
<feature type="domain" description="CSD" evidence="2">
    <location>
        <begin position="481"/>
        <end position="548"/>
    </location>
</feature>
<name>A0A813M543_9BILA</name>
<dbReference type="Gene3D" id="2.40.50.140">
    <property type="entry name" value="Nucleic acid-binding proteins"/>
    <property type="match status" value="4"/>
</dbReference>
<proteinExistence type="predicted"/>
<dbReference type="SUPFAM" id="SSF50249">
    <property type="entry name" value="Nucleic acid-binding proteins"/>
    <property type="match status" value="4"/>
</dbReference>
<evidence type="ECO:0000313" key="3">
    <source>
        <dbReference type="EMBL" id="CAF0712997.1"/>
    </source>
</evidence>
<evidence type="ECO:0000256" key="1">
    <source>
        <dbReference type="SAM" id="MobiDB-lite"/>
    </source>
</evidence>
<dbReference type="PANTHER" id="PTHR11544">
    <property type="entry name" value="COLD SHOCK DOMAIN CONTAINING PROTEINS"/>
    <property type="match status" value="1"/>
</dbReference>
<feature type="region of interest" description="Disordered" evidence="1">
    <location>
        <begin position="563"/>
        <end position="596"/>
    </location>
</feature>
<gene>
    <name evidence="3" type="ORF">OXX778_LOCUS1292</name>
</gene>
<dbReference type="CDD" id="cd04458">
    <property type="entry name" value="CSP_CDS"/>
    <property type="match status" value="4"/>
</dbReference>
<feature type="region of interest" description="Disordered" evidence="1">
    <location>
        <begin position="289"/>
        <end position="355"/>
    </location>
</feature>
<evidence type="ECO:0000259" key="2">
    <source>
        <dbReference type="PROSITE" id="PS51857"/>
    </source>
</evidence>